<evidence type="ECO:0000313" key="2">
    <source>
        <dbReference type="EnsemblMetazoa" id="GBRI032655-PA"/>
    </source>
</evidence>
<accession>A0A1A9WUI0</accession>
<keyword evidence="3" id="KW-1185">Reference proteome</keyword>
<reference evidence="2" key="2">
    <citation type="submission" date="2020-05" db="UniProtKB">
        <authorList>
            <consortium name="EnsemblMetazoa"/>
        </authorList>
    </citation>
    <scope>IDENTIFICATION</scope>
    <source>
        <strain evidence="2">IAEA</strain>
    </source>
</reference>
<reference evidence="3" key="1">
    <citation type="submission" date="2014-03" db="EMBL/GenBank/DDBJ databases">
        <authorList>
            <person name="Aksoy S."/>
            <person name="Warren W."/>
            <person name="Wilson R.K."/>
        </authorList>
    </citation>
    <scope>NUCLEOTIDE SEQUENCE [LARGE SCALE GENOMIC DNA]</scope>
    <source>
        <strain evidence="3">IAEA</strain>
    </source>
</reference>
<dbReference type="VEuPathDB" id="VectorBase:GBRI032655"/>
<proteinExistence type="predicted"/>
<evidence type="ECO:0000313" key="3">
    <source>
        <dbReference type="Proteomes" id="UP000091820"/>
    </source>
</evidence>
<feature type="transmembrane region" description="Helical" evidence="1">
    <location>
        <begin position="12"/>
        <end position="30"/>
    </location>
</feature>
<sequence length="101" mass="11788">MVSKTRNKRRVHSFYTALTFSRLILIVAVGRSFRITLDDVELVMGTMPAFNFLVKSWQTLRSQAFKRSKTAILYVSVLFTRNVRKRGENDREMLDMNILKG</sequence>
<name>A0A1A9WUI0_9MUSC</name>
<keyword evidence="1" id="KW-0812">Transmembrane</keyword>
<dbReference type="EnsemblMetazoa" id="GBRI032655-RA">
    <property type="protein sequence ID" value="GBRI032655-PA"/>
    <property type="gene ID" value="GBRI032655"/>
</dbReference>
<keyword evidence="1" id="KW-1133">Transmembrane helix</keyword>
<keyword evidence="1" id="KW-0472">Membrane</keyword>
<protein>
    <submittedName>
        <fullName evidence="2">Uncharacterized protein</fullName>
    </submittedName>
</protein>
<dbReference type="Proteomes" id="UP000091820">
    <property type="component" value="Unassembled WGS sequence"/>
</dbReference>
<organism evidence="2 3">
    <name type="scientific">Glossina brevipalpis</name>
    <dbReference type="NCBI Taxonomy" id="37001"/>
    <lineage>
        <taxon>Eukaryota</taxon>
        <taxon>Metazoa</taxon>
        <taxon>Ecdysozoa</taxon>
        <taxon>Arthropoda</taxon>
        <taxon>Hexapoda</taxon>
        <taxon>Insecta</taxon>
        <taxon>Pterygota</taxon>
        <taxon>Neoptera</taxon>
        <taxon>Endopterygota</taxon>
        <taxon>Diptera</taxon>
        <taxon>Brachycera</taxon>
        <taxon>Muscomorpha</taxon>
        <taxon>Hippoboscoidea</taxon>
        <taxon>Glossinidae</taxon>
        <taxon>Glossina</taxon>
    </lineage>
</organism>
<dbReference type="AlphaFoldDB" id="A0A1A9WUI0"/>
<evidence type="ECO:0000256" key="1">
    <source>
        <dbReference type="SAM" id="Phobius"/>
    </source>
</evidence>